<dbReference type="AlphaFoldDB" id="A0AAN8WWK6"/>
<organism evidence="1 2">
    <name type="scientific">Halocaridina rubra</name>
    <name type="common">Hawaiian red shrimp</name>
    <dbReference type="NCBI Taxonomy" id="373956"/>
    <lineage>
        <taxon>Eukaryota</taxon>
        <taxon>Metazoa</taxon>
        <taxon>Ecdysozoa</taxon>
        <taxon>Arthropoda</taxon>
        <taxon>Crustacea</taxon>
        <taxon>Multicrustacea</taxon>
        <taxon>Malacostraca</taxon>
        <taxon>Eumalacostraca</taxon>
        <taxon>Eucarida</taxon>
        <taxon>Decapoda</taxon>
        <taxon>Pleocyemata</taxon>
        <taxon>Caridea</taxon>
        <taxon>Atyoidea</taxon>
        <taxon>Atyidae</taxon>
        <taxon>Halocaridina</taxon>
    </lineage>
</organism>
<reference evidence="1 2" key="1">
    <citation type="submission" date="2023-11" db="EMBL/GenBank/DDBJ databases">
        <title>Halocaridina rubra genome assembly.</title>
        <authorList>
            <person name="Smith C."/>
        </authorList>
    </citation>
    <scope>NUCLEOTIDE SEQUENCE [LARGE SCALE GENOMIC DNA]</scope>
    <source>
        <strain evidence="1">EP-1</strain>
        <tissue evidence="1">Whole</tissue>
    </source>
</reference>
<dbReference type="EMBL" id="JAXCGZ010012271">
    <property type="protein sequence ID" value="KAK7073681.1"/>
    <property type="molecule type" value="Genomic_DNA"/>
</dbReference>
<comment type="caution">
    <text evidence="1">The sequence shown here is derived from an EMBL/GenBank/DDBJ whole genome shotgun (WGS) entry which is preliminary data.</text>
</comment>
<evidence type="ECO:0000313" key="2">
    <source>
        <dbReference type="Proteomes" id="UP001381693"/>
    </source>
</evidence>
<keyword evidence="2" id="KW-1185">Reference proteome</keyword>
<gene>
    <name evidence="1" type="ORF">SK128_004474</name>
</gene>
<evidence type="ECO:0000313" key="1">
    <source>
        <dbReference type="EMBL" id="KAK7073681.1"/>
    </source>
</evidence>
<proteinExistence type="predicted"/>
<accession>A0AAN8WWK6</accession>
<name>A0AAN8WWK6_HALRR</name>
<sequence length="93" mass="11403">MRRIYEVCESVPKRGLMSLLVMNIQSPREWSKVPPLCRHFNQVSCKINCDTERTKTWKWNNRTFERIQRIFTSKKMHEMRQISEIYIPREVMK</sequence>
<protein>
    <submittedName>
        <fullName evidence="1">Uncharacterized protein</fullName>
    </submittedName>
</protein>
<dbReference type="Proteomes" id="UP001381693">
    <property type="component" value="Unassembled WGS sequence"/>
</dbReference>